<reference evidence="1" key="1">
    <citation type="submission" date="2022-08" db="EMBL/GenBank/DDBJ databases">
        <authorList>
            <person name="Gutierrez-Valencia J."/>
        </authorList>
    </citation>
    <scope>NUCLEOTIDE SEQUENCE</scope>
</reference>
<protein>
    <submittedName>
        <fullName evidence="1">Uncharacterized protein</fullName>
    </submittedName>
</protein>
<dbReference type="Proteomes" id="UP001154282">
    <property type="component" value="Unassembled WGS sequence"/>
</dbReference>
<name>A0AAV0J7N0_9ROSI</name>
<organism evidence="1 2">
    <name type="scientific">Linum tenue</name>
    <dbReference type="NCBI Taxonomy" id="586396"/>
    <lineage>
        <taxon>Eukaryota</taxon>
        <taxon>Viridiplantae</taxon>
        <taxon>Streptophyta</taxon>
        <taxon>Embryophyta</taxon>
        <taxon>Tracheophyta</taxon>
        <taxon>Spermatophyta</taxon>
        <taxon>Magnoliopsida</taxon>
        <taxon>eudicotyledons</taxon>
        <taxon>Gunneridae</taxon>
        <taxon>Pentapetalae</taxon>
        <taxon>rosids</taxon>
        <taxon>fabids</taxon>
        <taxon>Malpighiales</taxon>
        <taxon>Linaceae</taxon>
        <taxon>Linum</taxon>
    </lineage>
</organism>
<sequence>MQHSFSMKFLSTQSMRRIPFLRWGKRIPRSTSAAAMVSIVDKKAKAALGSCRSTNRSYVPKRWVYKLRSQWKRAIGWQKSSSSTTSQFSYDIRSYALNFDEGGCLDQHSFAMKFLNTQSMRRSQFLRWGKRIPSSTSAAAMVSIVDKKAKVALGSCRSTNRCYVPKRWVYKLRSQWKRAIGWHKSSSSTTSQFSYDIRSYALNFDDGGCLDHVLRSHVL</sequence>
<dbReference type="EMBL" id="CAMGYJ010000004">
    <property type="protein sequence ID" value="CAI0405617.1"/>
    <property type="molecule type" value="Genomic_DNA"/>
</dbReference>
<dbReference type="AlphaFoldDB" id="A0AAV0J7N0"/>
<keyword evidence="2" id="KW-1185">Reference proteome</keyword>
<dbReference type="PANTHER" id="PTHR34538:SF4">
    <property type="entry name" value="EXPRESSED PROTEIN"/>
    <property type="match status" value="1"/>
</dbReference>
<accession>A0AAV0J7N0</accession>
<gene>
    <name evidence="1" type="ORF">LITE_LOCUS12930</name>
</gene>
<evidence type="ECO:0000313" key="2">
    <source>
        <dbReference type="Proteomes" id="UP001154282"/>
    </source>
</evidence>
<dbReference type="PANTHER" id="PTHR34538">
    <property type="entry name" value="EXPRESSED PROTEIN"/>
    <property type="match status" value="1"/>
</dbReference>
<comment type="caution">
    <text evidence="1">The sequence shown here is derived from an EMBL/GenBank/DDBJ whole genome shotgun (WGS) entry which is preliminary data.</text>
</comment>
<proteinExistence type="predicted"/>
<evidence type="ECO:0000313" key="1">
    <source>
        <dbReference type="EMBL" id="CAI0405617.1"/>
    </source>
</evidence>